<evidence type="ECO:0000313" key="6">
    <source>
        <dbReference type="EMBL" id="KAK7857790.1"/>
    </source>
</evidence>
<reference evidence="6 7" key="1">
    <citation type="journal article" date="2018" name="Sci. Data">
        <title>The draft genome sequence of cork oak.</title>
        <authorList>
            <person name="Ramos A.M."/>
            <person name="Usie A."/>
            <person name="Barbosa P."/>
            <person name="Barros P.M."/>
            <person name="Capote T."/>
            <person name="Chaves I."/>
            <person name="Simoes F."/>
            <person name="Abreu I."/>
            <person name="Carrasquinho I."/>
            <person name="Faro C."/>
            <person name="Guimaraes J.B."/>
            <person name="Mendonca D."/>
            <person name="Nobrega F."/>
            <person name="Rodrigues L."/>
            <person name="Saibo N.J.M."/>
            <person name="Varela M.C."/>
            <person name="Egas C."/>
            <person name="Matos J."/>
            <person name="Miguel C.M."/>
            <person name="Oliveira M.M."/>
            <person name="Ricardo C.P."/>
            <person name="Goncalves S."/>
        </authorList>
    </citation>
    <scope>NUCLEOTIDE SEQUENCE [LARGE SCALE GENOMIC DNA]</scope>
    <source>
        <strain evidence="7">cv. HL8</strain>
    </source>
</reference>
<gene>
    <name evidence="6" type="primary">BAM9_0</name>
    <name evidence="6" type="ORF">CFP56_015916</name>
</gene>
<dbReference type="PRINTS" id="PR00750">
    <property type="entry name" value="BETAAMYLASE"/>
</dbReference>
<evidence type="ECO:0000256" key="4">
    <source>
        <dbReference type="RuleBase" id="RU000509"/>
    </source>
</evidence>
<dbReference type="InterPro" id="IPR001554">
    <property type="entry name" value="Glyco_hydro_14"/>
</dbReference>
<dbReference type="InterPro" id="IPR017853">
    <property type="entry name" value="GH"/>
</dbReference>
<sequence>MEVSMIGSSQVKTELAYRELGFCNLKGGKAVISSKNRVCFGRSTGWRKSGIRFTLRATAAIQSEPLRSDSVSGRSRISKSRDNVRLFVGLPLDSISDCNAVNHARAIAAGLKALKLLGVEGVELPVWWGTVEKEAMGKYEWSGYLALAEMVQNAGLKLHRDNVRLFVGLPLDSISDCNAVNHARAIAAGLKALKLLGVEGVELPVWWGTVEKEAMGKYEWSGYLALAEMVQNAGLKLHVSLCFHASKQHKISLPEWVSRIGESEPGIFFNDRAGQQYKECLSLAVDDLPVLDGKTPVQVYHEFCESFKSSFSSFMGSTITGISMGLGPDGELRYPSHQRLVKSNKITGVGEFQCYDKNMLSILKQHAEANGNPLWGLGGPHDAPTYDESPNSNNFFRDHGGSWESPYADFFLSWYSNQLISHGERLLSLASSTFSETATTVYGKVPLIHSWYKTQSHPSELTAGYYNTATRDGYEAVTEMFARNSCKLMLPGMDLSDEHQPHESLSSPELLLAQIRSACRKHGVEVSGLNSSATGAPGGFEQIKKNLVGDNVVDLFIYQRMGAYFFSPEHFPSFTKFVRSLNQSELHSDDLPEEKEEAADSLLVSSDSVVHMQEA</sequence>
<feature type="region of interest" description="Disordered" evidence="5">
    <location>
        <begin position="588"/>
        <end position="615"/>
    </location>
</feature>
<evidence type="ECO:0000256" key="1">
    <source>
        <dbReference type="ARBA" id="ARBA00005652"/>
    </source>
</evidence>
<dbReference type="GO" id="GO:0000272">
    <property type="term" value="P:polysaccharide catabolic process"/>
    <property type="evidence" value="ECO:0007669"/>
    <property type="project" value="UniProtKB-KW"/>
</dbReference>
<keyword evidence="3 4" id="KW-0624">Polysaccharide degradation</keyword>
<comment type="catalytic activity">
    <reaction evidence="4">
        <text>Hydrolysis of (1-&gt;4)-alpha-D-glucosidic linkages in polysaccharides so as to remove successive maltose units from the non-reducing ends of the chains.</text>
        <dbReference type="EC" id="3.2.1.2"/>
    </reaction>
</comment>
<evidence type="ECO:0000256" key="3">
    <source>
        <dbReference type="ARBA" id="ARBA00023326"/>
    </source>
</evidence>
<proteinExistence type="inferred from homology"/>
<dbReference type="SUPFAM" id="SSF51445">
    <property type="entry name" value="(Trans)glycosidases"/>
    <property type="match status" value="2"/>
</dbReference>
<evidence type="ECO:0000313" key="7">
    <source>
        <dbReference type="Proteomes" id="UP000237347"/>
    </source>
</evidence>
<dbReference type="EMBL" id="PKMF04000024">
    <property type="protein sequence ID" value="KAK7857790.1"/>
    <property type="molecule type" value="Genomic_DNA"/>
</dbReference>
<feature type="compositionally biased region" description="Low complexity" evidence="5">
    <location>
        <begin position="600"/>
        <end position="615"/>
    </location>
</feature>
<dbReference type="GO" id="GO:0016161">
    <property type="term" value="F:beta-amylase activity"/>
    <property type="evidence" value="ECO:0007669"/>
    <property type="project" value="UniProtKB-EC"/>
</dbReference>
<dbReference type="Gene3D" id="3.20.20.80">
    <property type="entry name" value="Glycosidases"/>
    <property type="match status" value="2"/>
</dbReference>
<dbReference type="Pfam" id="PF01373">
    <property type="entry name" value="Glyco_hydro_14"/>
    <property type="match status" value="2"/>
</dbReference>
<dbReference type="PANTHER" id="PTHR31352:SF3">
    <property type="entry name" value="INACTIVE BETA-AMYLASE 9"/>
    <property type="match status" value="1"/>
</dbReference>
<organism evidence="6 7">
    <name type="scientific">Quercus suber</name>
    <name type="common">Cork oak</name>
    <dbReference type="NCBI Taxonomy" id="58331"/>
    <lineage>
        <taxon>Eukaryota</taxon>
        <taxon>Viridiplantae</taxon>
        <taxon>Streptophyta</taxon>
        <taxon>Embryophyta</taxon>
        <taxon>Tracheophyta</taxon>
        <taxon>Spermatophyta</taxon>
        <taxon>Magnoliopsida</taxon>
        <taxon>eudicotyledons</taxon>
        <taxon>Gunneridae</taxon>
        <taxon>Pentapetalae</taxon>
        <taxon>rosids</taxon>
        <taxon>fabids</taxon>
        <taxon>Fagales</taxon>
        <taxon>Fagaceae</taxon>
        <taxon>Quercus</taxon>
    </lineage>
</organism>
<keyword evidence="7" id="KW-1185">Reference proteome</keyword>
<keyword evidence="4" id="KW-0378">Hydrolase</keyword>
<comment type="caution">
    <text evidence="6">The sequence shown here is derived from an EMBL/GenBank/DDBJ whole genome shotgun (WGS) entry which is preliminary data.</text>
</comment>
<dbReference type="PANTHER" id="PTHR31352">
    <property type="entry name" value="BETA-AMYLASE 1, CHLOROPLASTIC"/>
    <property type="match status" value="1"/>
</dbReference>
<evidence type="ECO:0000256" key="2">
    <source>
        <dbReference type="ARBA" id="ARBA00023277"/>
    </source>
</evidence>
<dbReference type="AlphaFoldDB" id="A0AAW0M1M4"/>
<dbReference type="EC" id="3.2.1.2" evidence="4"/>
<protein>
    <recommendedName>
        <fullName evidence="4">Beta-amylase</fullName>
        <ecNumber evidence="4">3.2.1.2</ecNumber>
    </recommendedName>
</protein>
<comment type="similarity">
    <text evidence="1 4">Belongs to the glycosyl hydrolase 14 family.</text>
</comment>
<name>A0AAW0M1M4_QUESU</name>
<keyword evidence="4" id="KW-0326">Glycosidase</keyword>
<evidence type="ECO:0000256" key="5">
    <source>
        <dbReference type="SAM" id="MobiDB-lite"/>
    </source>
</evidence>
<keyword evidence="2 4" id="KW-0119">Carbohydrate metabolism</keyword>
<accession>A0AAW0M1M4</accession>
<dbReference type="Proteomes" id="UP000237347">
    <property type="component" value="Unassembled WGS sequence"/>
</dbReference>